<comment type="function">
    <text evidence="9">Catalyzes the 2-thiolation of uridine at the wobble position (U34) of tRNA, leading to the formation of s(2)U34.</text>
</comment>
<dbReference type="CDD" id="cd01998">
    <property type="entry name" value="MnmA_TRMU-like"/>
    <property type="match status" value="1"/>
</dbReference>
<keyword evidence="7" id="KW-1015">Disulfide bond</keyword>
<evidence type="ECO:0000256" key="2">
    <source>
        <dbReference type="ARBA" id="ARBA00022679"/>
    </source>
</evidence>
<feature type="binding site" evidence="9">
    <location>
        <position position="37"/>
    </location>
    <ligand>
        <name>ATP</name>
        <dbReference type="ChEBI" id="CHEBI:30616"/>
    </ligand>
</feature>
<keyword evidence="3 9" id="KW-0819">tRNA processing</keyword>
<organism evidence="12 13">
    <name type="scientific">candidate division CSSED10-310 bacterium</name>
    <dbReference type="NCBI Taxonomy" id="2855610"/>
    <lineage>
        <taxon>Bacteria</taxon>
        <taxon>Bacteria division CSSED10-310</taxon>
    </lineage>
</organism>
<comment type="subcellular location">
    <subcellularLocation>
        <location evidence="9">Cytoplasm</location>
    </subcellularLocation>
</comment>
<evidence type="ECO:0000256" key="6">
    <source>
        <dbReference type="ARBA" id="ARBA00022884"/>
    </source>
</evidence>
<evidence type="ECO:0000313" key="12">
    <source>
        <dbReference type="EMBL" id="MFC1850747.1"/>
    </source>
</evidence>
<evidence type="ECO:0000256" key="4">
    <source>
        <dbReference type="ARBA" id="ARBA00022741"/>
    </source>
</evidence>
<dbReference type="Proteomes" id="UP001594351">
    <property type="component" value="Unassembled WGS sequence"/>
</dbReference>
<keyword evidence="5 9" id="KW-0067">ATP-binding</keyword>
<dbReference type="InterPro" id="IPR004506">
    <property type="entry name" value="MnmA-like"/>
</dbReference>
<dbReference type="InterPro" id="IPR046884">
    <property type="entry name" value="MnmA-like_central"/>
</dbReference>
<keyword evidence="1 9" id="KW-0820">tRNA-binding</keyword>
<dbReference type="PANTHER" id="PTHR11933:SF5">
    <property type="entry name" value="MITOCHONDRIAL TRNA-SPECIFIC 2-THIOURIDYLASE 1"/>
    <property type="match status" value="1"/>
</dbReference>
<comment type="similarity">
    <text evidence="9">Belongs to the MnmA/TRMU family.</text>
</comment>
<feature type="binding site" evidence="9">
    <location>
        <begin position="11"/>
        <end position="18"/>
    </location>
    <ligand>
        <name>ATP</name>
        <dbReference type="ChEBI" id="CHEBI:30616"/>
    </ligand>
</feature>
<keyword evidence="6 9" id="KW-0694">RNA-binding</keyword>
<dbReference type="InterPro" id="IPR014729">
    <property type="entry name" value="Rossmann-like_a/b/a_fold"/>
</dbReference>
<dbReference type="NCBIfam" id="NF001138">
    <property type="entry name" value="PRK00143.1"/>
    <property type="match status" value="1"/>
</dbReference>
<dbReference type="Gene3D" id="2.40.30.10">
    <property type="entry name" value="Translation factors"/>
    <property type="match status" value="1"/>
</dbReference>
<proteinExistence type="inferred from homology"/>
<comment type="catalytic activity">
    <reaction evidence="8 9">
        <text>S-sulfanyl-L-cysteinyl-[protein] + uridine(34) in tRNA + AH2 + ATP = 2-thiouridine(34) in tRNA + L-cysteinyl-[protein] + A + AMP + diphosphate + H(+)</text>
        <dbReference type="Rhea" id="RHEA:47032"/>
        <dbReference type="Rhea" id="RHEA-COMP:10131"/>
        <dbReference type="Rhea" id="RHEA-COMP:11726"/>
        <dbReference type="Rhea" id="RHEA-COMP:11727"/>
        <dbReference type="Rhea" id="RHEA-COMP:11728"/>
        <dbReference type="ChEBI" id="CHEBI:13193"/>
        <dbReference type="ChEBI" id="CHEBI:15378"/>
        <dbReference type="ChEBI" id="CHEBI:17499"/>
        <dbReference type="ChEBI" id="CHEBI:29950"/>
        <dbReference type="ChEBI" id="CHEBI:30616"/>
        <dbReference type="ChEBI" id="CHEBI:33019"/>
        <dbReference type="ChEBI" id="CHEBI:61963"/>
        <dbReference type="ChEBI" id="CHEBI:65315"/>
        <dbReference type="ChEBI" id="CHEBI:87170"/>
        <dbReference type="ChEBI" id="CHEBI:456215"/>
        <dbReference type="EC" id="2.8.1.13"/>
    </reaction>
</comment>
<reference evidence="12 13" key="1">
    <citation type="submission" date="2024-09" db="EMBL/GenBank/DDBJ databases">
        <title>Laminarin stimulates single cell rates of sulfate reduction while oxygen inhibits transcriptomic activity in coastal marine sediment.</title>
        <authorList>
            <person name="Lindsay M."/>
            <person name="Orcutt B."/>
            <person name="Emerson D."/>
            <person name="Stepanauskas R."/>
            <person name="D'Angelo T."/>
        </authorList>
    </citation>
    <scope>NUCLEOTIDE SEQUENCE [LARGE SCALE GENOMIC DNA]</scope>
    <source>
        <strain evidence="12">SAG AM-311-K15</strain>
    </source>
</reference>
<comment type="caution">
    <text evidence="12">The sequence shown here is derived from an EMBL/GenBank/DDBJ whole genome shotgun (WGS) entry which is preliminary data.</text>
</comment>
<keyword evidence="13" id="KW-1185">Reference proteome</keyword>
<evidence type="ECO:0000256" key="8">
    <source>
        <dbReference type="ARBA" id="ARBA00051542"/>
    </source>
</evidence>
<dbReference type="NCBIfam" id="TIGR00420">
    <property type="entry name" value="trmU"/>
    <property type="match status" value="1"/>
</dbReference>
<dbReference type="Gene3D" id="2.30.30.280">
    <property type="entry name" value="Adenine nucleotide alpha hydrolases-like domains"/>
    <property type="match status" value="1"/>
</dbReference>
<evidence type="ECO:0000256" key="9">
    <source>
        <dbReference type="HAMAP-Rule" id="MF_00144"/>
    </source>
</evidence>
<protein>
    <recommendedName>
        <fullName evidence="9">tRNA-specific 2-thiouridylase MnmA</fullName>
        <ecNumber evidence="9">2.8.1.13</ecNumber>
    </recommendedName>
</protein>
<dbReference type="Pfam" id="PF03054">
    <property type="entry name" value="tRNA_Me_trans"/>
    <property type="match status" value="1"/>
</dbReference>
<feature type="site" description="Interaction with tRNA" evidence="9">
    <location>
        <position position="137"/>
    </location>
</feature>
<dbReference type="SUPFAM" id="SSF52402">
    <property type="entry name" value="Adenine nucleotide alpha hydrolases-like"/>
    <property type="match status" value="1"/>
</dbReference>
<dbReference type="EC" id="2.8.1.13" evidence="9"/>
<evidence type="ECO:0000313" key="13">
    <source>
        <dbReference type="Proteomes" id="UP001594351"/>
    </source>
</evidence>
<dbReference type="GO" id="GO:0103016">
    <property type="term" value="F:tRNA-uridine 2-sulfurtransferase activity"/>
    <property type="evidence" value="ECO:0007669"/>
    <property type="project" value="UniProtKB-EC"/>
</dbReference>
<dbReference type="InterPro" id="IPR046885">
    <property type="entry name" value="MnmA-like_C"/>
</dbReference>
<accession>A0ABV6YX17</accession>
<feature type="domain" description="tRNA-specific 2-thiouridylase MnmA-like C-terminal" evidence="10">
    <location>
        <begin position="285"/>
        <end position="359"/>
    </location>
</feature>
<sequence length="364" mass="41181">MSKNKKHVLVGMSGGVDSTVTAALLLKKDYFVTGVTMKIWDGKPGTFESTRNACYGPNEVQDIEETAKIARDLNIPFFVIDLVDEYKKCVLDYFQAEYLVGRTPNPCVVCNKKIKFSFLLEKARQRNIPFDYFATGHYARIEFDPVGQRYLLKKSIDRHKDQSYFLFALKQEQLQRTLFPLGSFTKKEVRQTAKEFGLSVHSKSESQDFFACRDYTVLFDEKSKPGPIIDDQGNIIGKHKGIMYYTIGQRKGVGVATGKPEHVINIDHEHNTVRVGPPEKLLASKLSVTQLNWISMVTLSQPLKVKAKIRQKHTAAEALVEADRHDRVLVTFEQPQKAITPGQMAVFYRDDEVVGGGTIEKVVP</sequence>
<dbReference type="EMBL" id="JBHPBY010000121">
    <property type="protein sequence ID" value="MFC1850747.1"/>
    <property type="molecule type" value="Genomic_DNA"/>
</dbReference>
<evidence type="ECO:0000256" key="3">
    <source>
        <dbReference type="ARBA" id="ARBA00022694"/>
    </source>
</evidence>
<evidence type="ECO:0000256" key="5">
    <source>
        <dbReference type="ARBA" id="ARBA00022840"/>
    </source>
</evidence>
<gene>
    <name evidence="9 12" type="primary">mnmA</name>
    <name evidence="12" type="ORF">ACFL27_11190</name>
</gene>
<feature type="domain" description="tRNA-specific 2-thiouridylase MnmA-like central" evidence="11">
    <location>
        <begin position="223"/>
        <end position="276"/>
    </location>
</feature>
<feature type="active site" description="Nucleophile" evidence="9">
    <location>
        <position position="110"/>
    </location>
</feature>
<dbReference type="Pfam" id="PF20258">
    <property type="entry name" value="tRNA_Me_trans_C"/>
    <property type="match status" value="1"/>
</dbReference>
<keyword evidence="4 9" id="KW-0547">Nucleotide-binding</keyword>
<evidence type="ECO:0000256" key="7">
    <source>
        <dbReference type="ARBA" id="ARBA00023157"/>
    </source>
</evidence>
<dbReference type="Gene3D" id="3.40.50.620">
    <property type="entry name" value="HUPs"/>
    <property type="match status" value="1"/>
</dbReference>
<dbReference type="HAMAP" id="MF_00144">
    <property type="entry name" value="tRNA_thiouridyl_MnmA"/>
    <property type="match status" value="1"/>
</dbReference>
<dbReference type="Pfam" id="PF20259">
    <property type="entry name" value="tRNA_Me_trans_M"/>
    <property type="match status" value="1"/>
</dbReference>
<evidence type="ECO:0000259" key="11">
    <source>
        <dbReference type="Pfam" id="PF20259"/>
    </source>
</evidence>
<dbReference type="InterPro" id="IPR023382">
    <property type="entry name" value="MnmA-like_central_sf"/>
</dbReference>
<feature type="site" description="Interaction with tRNA" evidence="9">
    <location>
        <position position="343"/>
    </location>
</feature>
<comment type="caution">
    <text evidence="9">Lacks conserved residue(s) required for the propagation of feature annotation.</text>
</comment>
<keyword evidence="9" id="KW-0963">Cytoplasm</keyword>
<keyword evidence="2 9" id="KW-0808">Transferase</keyword>
<feature type="binding site" evidence="9">
    <location>
        <position position="136"/>
    </location>
    <ligand>
        <name>ATP</name>
        <dbReference type="ChEBI" id="CHEBI:30616"/>
    </ligand>
</feature>
<dbReference type="PANTHER" id="PTHR11933">
    <property type="entry name" value="TRNA 5-METHYLAMINOMETHYL-2-THIOURIDYLATE -METHYLTRANSFERASE"/>
    <property type="match status" value="1"/>
</dbReference>
<feature type="region of interest" description="Interaction with tRNA" evidence="9">
    <location>
        <begin position="160"/>
        <end position="162"/>
    </location>
</feature>
<name>A0ABV6YX17_UNCC1</name>
<evidence type="ECO:0000259" key="10">
    <source>
        <dbReference type="Pfam" id="PF20258"/>
    </source>
</evidence>
<evidence type="ECO:0000256" key="1">
    <source>
        <dbReference type="ARBA" id="ARBA00022555"/>
    </source>
</evidence>